<keyword evidence="2" id="KW-1185">Reference proteome</keyword>
<dbReference type="Proteomes" id="UP001286174">
    <property type="component" value="Unassembled WGS sequence"/>
</dbReference>
<gene>
    <name evidence="1" type="ORF">MOZ60_04935</name>
</gene>
<dbReference type="AlphaFoldDB" id="A0AB35U4Y2"/>
<sequence>MKLWKKMVLTIGCAAMLVMLCVFGIRIYAARQINLVSTWMAAHDIAPRTKIEEDDLVSVKVPSAYLSDAAVMKKEEIIGRYTDLQGKIPAGSLFYRSMLYEEADLPDLPALLLKDGQAVYSLPVDQSDANGLASGQRVNVHAAIERRDGPPLTGALIQNARILTIKDHNGLLIEDPKSSHIPYLLTLAVDVKDIDLLSLAETVGKLRLYAGSDNAYHSEMEAARADSAACSYLLSMLETADIQEN</sequence>
<evidence type="ECO:0000313" key="1">
    <source>
        <dbReference type="EMBL" id="MDX8419437.1"/>
    </source>
</evidence>
<name>A0AB35U4Y2_9FIRM</name>
<protein>
    <submittedName>
        <fullName evidence="1">Flp pilus assembly protein CpaB</fullName>
    </submittedName>
</protein>
<reference evidence="1 2" key="1">
    <citation type="submission" date="2022-03" db="EMBL/GenBank/DDBJ databases">
        <title>Novel taxa within the pig intestine.</title>
        <authorList>
            <person name="Wylensek D."/>
            <person name="Bishof K."/>
            <person name="Afrizal A."/>
            <person name="Clavel T."/>
        </authorList>
    </citation>
    <scope>NUCLEOTIDE SEQUENCE [LARGE SCALE GENOMIC DNA]</scope>
    <source>
        <strain evidence="1 2">CLA-KB-P133</strain>
    </source>
</reference>
<evidence type="ECO:0000313" key="2">
    <source>
        <dbReference type="Proteomes" id="UP001286174"/>
    </source>
</evidence>
<dbReference type="RefSeq" id="WP_277652455.1">
    <property type="nucleotide sequence ID" value="NZ_JALBUR010000009.1"/>
</dbReference>
<proteinExistence type="predicted"/>
<dbReference type="EMBL" id="JALBUR010000009">
    <property type="protein sequence ID" value="MDX8419437.1"/>
    <property type="molecule type" value="Genomic_DNA"/>
</dbReference>
<comment type="caution">
    <text evidence="1">The sequence shown here is derived from an EMBL/GenBank/DDBJ whole genome shotgun (WGS) entry which is preliminary data.</text>
</comment>
<dbReference type="CDD" id="cd11614">
    <property type="entry name" value="SAF_CpaB_FlgA_like"/>
    <property type="match status" value="1"/>
</dbReference>
<organism evidence="1 2">
    <name type="scientific">Grylomicrobium aquisgranensis</name>
    <dbReference type="NCBI Taxonomy" id="2926318"/>
    <lineage>
        <taxon>Bacteria</taxon>
        <taxon>Bacillati</taxon>
        <taxon>Bacillota</taxon>
        <taxon>Erysipelotrichia</taxon>
        <taxon>Erysipelotrichales</taxon>
        <taxon>Erysipelotrichaceae</taxon>
        <taxon>Grylomicrobium</taxon>
    </lineage>
</organism>
<accession>A0AB35U4Y2</accession>